<accession>A0ABD5PAM0</accession>
<organism evidence="2 3">
    <name type="scientific">Halobium salinum</name>
    <dbReference type="NCBI Taxonomy" id="1364940"/>
    <lineage>
        <taxon>Archaea</taxon>
        <taxon>Methanobacteriati</taxon>
        <taxon>Methanobacteriota</taxon>
        <taxon>Stenosarchaea group</taxon>
        <taxon>Halobacteria</taxon>
        <taxon>Halobacteriales</taxon>
        <taxon>Haloferacaceae</taxon>
        <taxon>Halobium</taxon>
    </lineage>
</organism>
<proteinExistence type="predicted"/>
<evidence type="ECO:0000313" key="3">
    <source>
        <dbReference type="Proteomes" id="UP001595921"/>
    </source>
</evidence>
<keyword evidence="3" id="KW-1185">Reference proteome</keyword>
<gene>
    <name evidence="2" type="ORF">ACFO0N_05995</name>
</gene>
<protein>
    <submittedName>
        <fullName evidence="2">LPXTG cell wall anchor domain-containing protein</fullName>
    </submittedName>
</protein>
<evidence type="ECO:0000256" key="1">
    <source>
        <dbReference type="SAM" id="Phobius"/>
    </source>
</evidence>
<sequence length="39" mass="4267">MHLPRTGTPEGTFDYLLAFIFVAMLTLAALYVLTGLVPL</sequence>
<dbReference type="RefSeq" id="WP_267622202.1">
    <property type="nucleotide sequence ID" value="NZ_JAODIW010000006.1"/>
</dbReference>
<dbReference type="Proteomes" id="UP001595921">
    <property type="component" value="Unassembled WGS sequence"/>
</dbReference>
<keyword evidence="1" id="KW-0472">Membrane</keyword>
<dbReference type="NCBIfam" id="TIGR01167">
    <property type="entry name" value="LPXTG_anchor"/>
    <property type="match status" value="1"/>
</dbReference>
<evidence type="ECO:0000313" key="2">
    <source>
        <dbReference type="EMBL" id="MFC4357501.1"/>
    </source>
</evidence>
<reference evidence="2 3" key="1">
    <citation type="journal article" date="2019" name="Int. J. Syst. Evol. Microbiol.">
        <title>The Global Catalogue of Microorganisms (GCM) 10K type strain sequencing project: providing services to taxonomists for standard genome sequencing and annotation.</title>
        <authorList>
            <consortium name="The Broad Institute Genomics Platform"/>
            <consortium name="The Broad Institute Genome Sequencing Center for Infectious Disease"/>
            <person name="Wu L."/>
            <person name="Ma J."/>
        </authorList>
    </citation>
    <scope>NUCLEOTIDE SEQUENCE [LARGE SCALE GENOMIC DNA]</scope>
    <source>
        <strain evidence="2 3">CGMCC 1.12553</strain>
    </source>
</reference>
<name>A0ABD5PAM0_9EURY</name>
<comment type="caution">
    <text evidence="2">The sequence shown here is derived from an EMBL/GenBank/DDBJ whole genome shotgun (WGS) entry which is preliminary data.</text>
</comment>
<keyword evidence="1" id="KW-1133">Transmembrane helix</keyword>
<feature type="transmembrane region" description="Helical" evidence="1">
    <location>
        <begin position="15"/>
        <end position="37"/>
    </location>
</feature>
<dbReference type="EMBL" id="JBHSDS010000003">
    <property type="protein sequence ID" value="MFC4357501.1"/>
    <property type="molecule type" value="Genomic_DNA"/>
</dbReference>
<dbReference type="AlphaFoldDB" id="A0ABD5PAM0"/>
<keyword evidence="1" id="KW-0812">Transmembrane</keyword>